<protein>
    <submittedName>
        <fullName evidence="1">Uncharacterized protein</fullName>
    </submittedName>
</protein>
<reference evidence="1" key="2">
    <citation type="submission" date="2021-03" db="UniProtKB">
        <authorList>
            <consortium name="EnsemblPlants"/>
        </authorList>
    </citation>
    <scope>IDENTIFICATION</scope>
</reference>
<reference evidence="1" key="1">
    <citation type="submission" date="2018-11" db="EMBL/GenBank/DDBJ databases">
        <authorList>
            <person name="Grassa J C."/>
        </authorList>
    </citation>
    <scope>NUCLEOTIDE SEQUENCE [LARGE SCALE GENOMIC DNA]</scope>
</reference>
<name>A0A803QWL9_CANSA</name>
<dbReference type="Gramene" id="novel_model_2299_5bd9a17a">
    <property type="protein sequence ID" value="cds.novel_model_2299_5bd9a17a"/>
    <property type="gene ID" value="novel_gene_1217_5bd9a17a"/>
</dbReference>
<evidence type="ECO:0000313" key="2">
    <source>
        <dbReference type="Proteomes" id="UP000596661"/>
    </source>
</evidence>
<dbReference type="Proteomes" id="UP000596661">
    <property type="component" value="Chromosome 1"/>
</dbReference>
<sequence>MAHFVSGPALLGINTFKCDFCHTALARLQRKSACPMDSQAHTQREQVVEVEILRCAKFTTVGRALLMKCHAKILTFLGIFKDQNHSTIDG</sequence>
<dbReference type="AlphaFoldDB" id="A0A803QWL9"/>
<keyword evidence="2" id="KW-1185">Reference proteome</keyword>
<organism evidence="1 2">
    <name type="scientific">Cannabis sativa</name>
    <name type="common">Hemp</name>
    <name type="synonym">Marijuana</name>
    <dbReference type="NCBI Taxonomy" id="3483"/>
    <lineage>
        <taxon>Eukaryota</taxon>
        <taxon>Viridiplantae</taxon>
        <taxon>Streptophyta</taxon>
        <taxon>Embryophyta</taxon>
        <taxon>Tracheophyta</taxon>
        <taxon>Spermatophyta</taxon>
        <taxon>Magnoliopsida</taxon>
        <taxon>eudicotyledons</taxon>
        <taxon>Gunneridae</taxon>
        <taxon>Pentapetalae</taxon>
        <taxon>rosids</taxon>
        <taxon>fabids</taxon>
        <taxon>Rosales</taxon>
        <taxon>Cannabaceae</taxon>
        <taxon>Cannabis</taxon>
    </lineage>
</organism>
<proteinExistence type="predicted"/>
<dbReference type="EnsemblPlants" id="novel_model_2299_5bd9a17a">
    <property type="protein sequence ID" value="cds.novel_model_2299_5bd9a17a"/>
    <property type="gene ID" value="novel_gene_1217_5bd9a17a"/>
</dbReference>
<evidence type="ECO:0000313" key="1">
    <source>
        <dbReference type="EnsemblPlants" id="cds.novel_model_2299_5bd9a17a"/>
    </source>
</evidence>
<accession>A0A803QWL9</accession>
<dbReference type="EMBL" id="UZAU01000078">
    <property type="status" value="NOT_ANNOTATED_CDS"/>
    <property type="molecule type" value="Genomic_DNA"/>
</dbReference>